<feature type="coiled-coil region" evidence="2">
    <location>
        <begin position="123"/>
        <end position="200"/>
    </location>
</feature>
<evidence type="ECO:0000313" key="4">
    <source>
        <dbReference type="Proteomes" id="UP000694923"/>
    </source>
</evidence>
<keyword evidence="2" id="KW-0175">Coiled coil</keyword>
<sequence>MSRAARGLPRATDGIRGRDSRSTPLATSSRRRGARASGRDRAPELQIRAPAAARGPARPPHSTPRPSCRPAPPAAAADQASTAAMMCEVMPTISEDGRRGSALGPDEAGGELERLMVTMLTERERLLETLREAQDGLATAQLRLRELGHEKDSLQRQLSIALPQEFAALTKELNLCREQLLEREEEIAELKAERNNTRVT</sequence>
<dbReference type="Proteomes" id="UP000694923">
    <property type="component" value="Unplaced"/>
</dbReference>
<evidence type="ECO:0000256" key="3">
    <source>
        <dbReference type="SAM" id="MobiDB-lite"/>
    </source>
</evidence>
<dbReference type="RefSeq" id="XP_008567562.1">
    <property type="nucleotide sequence ID" value="XM_008569340.1"/>
</dbReference>
<dbReference type="PANTHER" id="PTHR12587:SF4">
    <property type="entry name" value="LIPRIN-ALPHA-3"/>
    <property type="match status" value="1"/>
</dbReference>
<keyword evidence="1" id="KW-0677">Repeat</keyword>
<evidence type="ECO:0000313" key="5">
    <source>
        <dbReference type="RefSeq" id="XP_008567562.1"/>
    </source>
</evidence>
<name>A0ABM0QGS1_GALVR</name>
<keyword evidence="4" id="KW-1185">Reference proteome</keyword>
<dbReference type="InterPro" id="IPR029515">
    <property type="entry name" value="Liprin"/>
</dbReference>
<accession>A0ABM0QGS1</accession>
<dbReference type="PANTHER" id="PTHR12587">
    <property type="entry name" value="LAR INTERACTING PROTEIN LIP -RELATED PROTEIN"/>
    <property type="match status" value="1"/>
</dbReference>
<gene>
    <name evidence="5" type="primary">LOC103587784</name>
</gene>
<evidence type="ECO:0000256" key="1">
    <source>
        <dbReference type="ARBA" id="ARBA00022737"/>
    </source>
</evidence>
<organism evidence="4 5">
    <name type="scientific">Galeopterus variegatus</name>
    <name type="common">Malayan flying lemur</name>
    <name type="synonym">Cynocephalus variegatus</name>
    <dbReference type="NCBI Taxonomy" id="482537"/>
    <lineage>
        <taxon>Eukaryota</taxon>
        <taxon>Metazoa</taxon>
        <taxon>Chordata</taxon>
        <taxon>Craniata</taxon>
        <taxon>Vertebrata</taxon>
        <taxon>Euteleostomi</taxon>
        <taxon>Mammalia</taxon>
        <taxon>Eutheria</taxon>
        <taxon>Euarchontoglires</taxon>
        <taxon>Dermoptera</taxon>
        <taxon>Cynocephalidae</taxon>
        <taxon>Galeopterus</taxon>
    </lineage>
</organism>
<protein>
    <submittedName>
        <fullName evidence="5">Liprin-alpha-3-like</fullName>
    </submittedName>
</protein>
<dbReference type="GeneID" id="103587784"/>
<proteinExistence type="predicted"/>
<feature type="compositionally biased region" description="Pro residues" evidence="3">
    <location>
        <begin position="57"/>
        <end position="73"/>
    </location>
</feature>
<feature type="region of interest" description="Disordered" evidence="3">
    <location>
        <begin position="1"/>
        <end position="82"/>
    </location>
</feature>
<reference evidence="5" key="1">
    <citation type="submission" date="2025-08" db="UniProtKB">
        <authorList>
            <consortium name="RefSeq"/>
        </authorList>
    </citation>
    <scope>IDENTIFICATION</scope>
</reference>
<evidence type="ECO:0000256" key="2">
    <source>
        <dbReference type="SAM" id="Coils"/>
    </source>
</evidence>